<keyword evidence="1" id="KW-0812">Transmembrane</keyword>
<proteinExistence type="predicted"/>
<accession>A0A3B1E528</accession>
<sequence>MTGETDTRKEMLRVFLAEHDAPCPACGYNLRGLTEATCPECGEALRLQVGMVEPRMKLYLTGLIGLAFGLGFDSIILLWMLFESLVGGMVWFDFFDAFPLLVGFVVCGGAMACWLWFRRWIRHRSIAIRLGLVVGCWALSAGAGVAFFAVVA</sequence>
<dbReference type="EMBL" id="UOGK01000503">
    <property type="protein sequence ID" value="VAX41185.1"/>
    <property type="molecule type" value="Genomic_DNA"/>
</dbReference>
<reference evidence="2" key="1">
    <citation type="submission" date="2018-06" db="EMBL/GenBank/DDBJ databases">
        <authorList>
            <person name="Zhirakovskaya E."/>
        </authorList>
    </citation>
    <scope>NUCLEOTIDE SEQUENCE</scope>
</reference>
<organism evidence="2">
    <name type="scientific">hydrothermal vent metagenome</name>
    <dbReference type="NCBI Taxonomy" id="652676"/>
    <lineage>
        <taxon>unclassified sequences</taxon>
        <taxon>metagenomes</taxon>
        <taxon>ecological metagenomes</taxon>
    </lineage>
</organism>
<evidence type="ECO:0008006" key="3">
    <source>
        <dbReference type="Google" id="ProtNLM"/>
    </source>
</evidence>
<keyword evidence="1" id="KW-0472">Membrane</keyword>
<keyword evidence="1" id="KW-1133">Transmembrane helix</keyword>
<evidence type="ECO:0000256" key="1">
    <source>
        <dbReference type="SAM" id="Phobius"/>
    </source>
</evidence>
<gene>
    <name evidence="2" type="ORF">MNBD_PLANCTO03-1941</name>
</gene>
<name>A0A3B1E528_9ZZZZ</name>
<feature type="transmembrane region" description="Helical" evidence="1">
    <location>
        <begin position="94"/>
        <end position="117"/>
    </location>
</feature>
<dbReference type="AlphaFoldDB" id="A0A3B1E528"/>
<feature type="transmembrane region" description="Helical" evidence="1">
    <location>
        <begin position="58"/>
        <end position="82"/>
    </location>
</feature>
<protein>
    <recommendedName>
        <fullName evidence="3">Zinc ribbon domain-containing protein</fullName>
    </recommendedName>
</protein>
<evidence type="ECO:0000313" key="2">
    <source>
        <dbReference type="EMBL" id="VAX41185.1"/>
    </source>
</evidence>
<feature type="transmembrane region" description="Helical" evidence="1">
    <location>
        <begin position="129"/>
        <end position="151"/>
    </location>
</feature>